<reference evidence="2" key="2">
    <citation type="submission" date="2020-10" db="EMBL/GenBank/DDBJ databases">
        <authorList>
            <person name="Cooper E.A."/>
            <person name="Brenton Z.W."/>
            <person name="Flinn B.S."/>
            <person name="Jenkins J."/>
            <person name="Shu S."/>
            <person name="Flowers D."/>
            <person name="Luo F."/>
            <person name="Wang Y."/>
            <person name="Xia P."/>
            <person name="Barry K."/>
            <person name="Daum C."/>
            <person name="Lipzen A."/>
            <person name="Yoshinaga Y."/>
            <person name="Schmutz J."/>
            <person name="Saski C."/>
            <person name="Vermerris W."/>
            <person name="Kresovich S."/>
        </authorList>
    </citation>
    <scope>NUCLEOTIDE SEQUENCE</scope>
</reference>
<gene>
    <name evidence="2" type="ORF">BDA96_02G241300</name>
</gene>
<protein>
    <submittedName>
        <fullName evidence="2">Uncharacterized protein</fullName>
    </submittedName>
</protein>
<proteinExistence type="predicted"/>
<dbReference type="Proteomes" id="UP000807115">
    <property type="component" value="Chromosome 2"/>
</dbReference>
<evidence type="ECO:0000313" key="3">
    <source>
        <dbReference type="Proteomes" id="UP000807115"/>
    </source>
</evidence>
<dbReference type="EMBL" id="CM027681">
    <property type="protein sequence ID" value="KAG0544045.1"/>
    <property type="molecule type" value="Genomic_DNA"/>
</dbReference>
<evidence type="ECO:0000256" key="1">
    <source>
        <dbReference type="SAM" id="MobiDB-lite"/>
    </source>
</evidence>
<feature type="region of interest" description="Disordered" evidence="1">
    <location>
        <begin position="1"/>
        <end position="23"/>
    </location>
</feature>
<sequence length="87" mass="9502">MPDPTPGTEAAPRASPCAIGSSGTREMGEFCVVIGRRLKPLHGINQAMRLPQIRIHPADQEWLMTCLHDPEAELTFSHNGTPVSTRI</sequence>
<reference evidence="2" key="1">
    <citation type="journal article" date="2019" name="BMC Genomics">
        <title>A new reference genome for Sorghum bicolor reveals high levels of sequence similarity between sweet and grain genotypes: implications for the genetics of sugar metabolism.</title>
        <authorList>
            <person name="Cooper E.A."/>
            <person name="Brenton Z.W."/>
            <person name="Flinn B.S."/>
            <person name="Jenkins J."/>
            <person name="Shu S."/>
            <person name="Flowers D."/>
            <person name="Luo F."/>
            <person name="Wang Y."/>
            <person name="Xia P."/>
            <person name="Barry K."/>
            <person name="Daum C."/>
            <person name="Lipzen A."/>
            <person name="Yoshinaga Y."/>
            <person name="Schmutz J."/>
            <person name="Saski C."/>
            <person name="Vermerris W."/>
            <person name="Kresovich S."/>
        </authorList>
    </citation>
    <scope>NUCLEOTIDE SEQUENCE</scope>
</reference>
<evidence type="ECO:0000313" key="2">
    <source>
        <dbReference type="EMBL" id="KAG0544045.1"/>
    </source>
</evidence>
<dbReference type="AlphaFoldDB" id="A0A921UUR6"/>
<name>A0A921UUR6_SORBI</name>
<comment type="caution">
    <text evidence="2">The sequence shown here is derived from an EMBL/GenBank/DDBJ whole genome shotgun (WGS) entry which is preliminary data.</text>
</comment>
<organism evidence="2 3">
    <name type="scientific">Sorghum bicolor</name>
    <name type="common">Sorghum</name>
    <name type="synonym">Sorghum vulgare</name>
    <dbReference type="NCBI Taxonomy" id="4558"/>
    <lineage>
        <taxon>Eukaryota</taxon>
        <taxon>Viridiplantae</taxon>
        <taxon>Streptophyta</taxon>
        <taxon>Embryophyta</taxon>
        <taxon>Tracheophyta</taxon>
        <taxon>Spermatophyta</taxon>
        <taxon>Magnoliopsida</taxon>
        <taxon>Liliopsida</taxon>
        <taxon>Poales</taxon>
        <taxon>Poaceae</taxon>
        <taxon>PACMAD clade</taxon>
        <taxon>Panicoideae</taxon>
        <taxon>Andropogonodae</taxon>
        <taxon>Andropogoneae</taxon>
        <taxon>Sorghinae</taxon>
        <taxon>Sorghum</taxon>
    </lineage>
</organism>
<accession>A0A921UUR6</accession>